<dbReference type="Pfam" id="PF14223">
    <property type="entry name" value="Retrotran_gag_2"/>
    <property type="match status" value="1"/>
</dbReference>
<dbReference type="Gene3D" id="3.30.420.10">
    <property type="entry name" value="Ribonuclease H-like superfamily/Ribonuclease H"/>
    <property type="match status" value="1"/>
</dbReference>
<accession>A0AAV5MJ09</accession>
<evidence type="ECO:0000313" key="3">
    <source>
        <dbReference type="EMBL" id="GKV48447.1"/>
    </source>
</evidence>
<comment type="caution">
    <text evidence="3">The sequence shown here is derived from an EMBL/GenBank/DDBJ whole genome shotgun (WGS) entry which is preliminary data.</text>
</comment>
<dbReference type="Pfam" id="PF22936">
    <property type="entry name" value="Pol_BBD"/>
    <property type="match status" value="1"/>
</dbReference>
<dbReference type="InterPro" id="IPR057670">
    <property type="entry name" value="SH3_retrovirus"/>
</dbReference>
<dbReference type="EMBL" id="BPVZ01000257">
    <property type="protein sequence ID" value="GKV48447.1"/>
    <property type="molecule type" value="Genomic_DNA"/>
</dbReference>
<dbReference type="InterPro" id="IPR036397">
    <property type="entry name" value="RNaseH_sf"/>
</dbReference>
<gene>
    <name evidence="3" type="ORF">SLEP1_g55260</name>
</gene>
<name>A0AAV5MJ09_9ROSI</name>
<dbReference type="GO" id="GO:0015074">
    <property type="term" value="P:DNA integration"/>
    <property type="evidence" value="ECO:0007669"/>
    <property type="project" value="InterPro"/>
</dbReference>
<evidence type="ECO:0000256" key="1">
    <source>
        <dbReference type="SAM" id="MobiDB-lite"/>
    </source>
</evidence>
<evidence type="ECO:0000259" key="2">
    <source>
        <dbReference type="PROSITE" id="PS50994"/>
    </source>
</evidence>
<feature type="compositionally biased region" description="Acidic residues" evidence="1">
    <location>
        <begin position="563"/>
        <end position="572"/>
    </location>
</feature>
<feature type="compositionally biased region" description="Polar residues" evidence="1">
    <location>
        <begin position="129"/>
        <end position="139"/>
    </location>
</feature>
<dbReference type="PROSITE" id="PS50994">
    <property type="entry name" value="INTEGRASE"/>
    <property type="match status" value="1"/>
</dbReference>
<feature type="region of interest" description="Disordered" evidence="1">
    <location>
        <begin position="591"/>
        <end position="632"/>
    </location>
</feature>
<feature type="region of interest" description="Disordered" evidence="1">
    <location>
        <begin position="529"/>
        <end position="577"/>
    </location>
</feature>
<dbReference type="InterPro" id="IPR012337">
    <property type="entry name" value="RNaseH-like_sf"/>
</dbReference>
<dbReference type="GO" id="GO:0003676">
    <property type="term" value="F:nucleic acid binding"/>
    <property type="evidence" value="ECO:0007669"/>
    <property type="project" value="InterPro"/>
</dbReference>
<feature type="compositionally biased region" description="Basic and acidic residues" evidence="1">
    <location>
        <begin position="541"/>
        <end position="562"/>
    </location>
</feature>
<dbReference type="AlphaFoldDB" id="A0AAV5MJ09"/>
<proteinExistence type="predicted"/>
<dbReference type="PANTHER" id="PTHR11439:SF502">
    <property type="entry name" value="SECRETED RXLR EFFECTOR PROTEIN 161-LIKE"/>
    <property type="match status" value="1"/>
</dbReference>
<protein>
    <recommendedName>
        <fullName evidence="2">Integrase catalytic domain-containing protein</fullName>
    </recommendedName>
</protein>
<dbReference type="PANTHER" id="PTHR11439">
    <property type="entry name" value="GAG-POL-RELATED RETROTRANSPOSON"/>
    <property type="match status" value="1"/>
</dbReference>
<dbReference type="InterPro" id="IPR001584">
    <property type="entry name" value="Integrase_cat-core"/>
</dbReference>
<feature type="region of interest" description="Disordered" evidence="1">
    <location>
        <begin position="120"/>
        <end position="139"/>
    </location>
</feature>
<organism evidence="3 4">
    <name type="scientific">Rubroshorea leprosula</name>
    <dbReference type="NCBI Taxonomy" id="152421"/>
    <lineage>
        <taxon>Eukaryota</taxon>
        <taxon>Viridiplantae</taxon>
        <taxon>Streptophyta</taxon>
        <taxon>Embryophyta</taxon>
        <taxon>Tracheophyta</taxon>
        <taxon>Spermatophyta</taxon>
        <taxon>Magnoliopsida</taxon>
        <taxon>eudicotyledons</taxon>
        <taxon>Gunneridae</taxon>
        <taxon>Pentapetalae</taxon>
        <taxon>rosids</taxon>
        <taxon>malvids</taxon>
        <taxon>Malvales</taxon>
        <taxon>Dipterocarpaceae</taxon>
        <taxon>Rubroshorea</taxon>
    </lineage>
</organism>
<dbReference type="InterPro" id="IPR054722">
    <property type="entry name" value="PolX-like_BBD"/>
</dbReference>
<feature type="compositionally biased region" description="Basic and acidic residues" evidence="1">
    <location>
        <begin position="591"/>
        <end position="605"/>
    </location>
</feature>
<dbReference type="CDD" id="cd09272">
    <property type="entry name" value="RNase_HI_RT_Ty1"/>
    <property type="match status" value="1"/>
</dbReference>
<sequence>MSEDETVHQYSTKLQDLVNQIRANGGEFLDKRVVEKIMVSVLDKFESKLSTIEETCDLDTMTVNELISKLKAHEQRLTLKGQVVATKGAFQARQKGKQYKGKQQVQCHACKKFGHKEKSYKAKKGQYRPKQSQQANYSDDQQGEDHLFLAVQGSSTSSKDCWYMNSDCTSHMVKNEDYFIEIDKSVKTKVKLSNGSMVRAQGKGTIAVQTPLEWLQIKTLRSDNGNEYTSSEFNKFCEDAGIGHQLTVPYSPQQNGVLERKNRTVMEIARCMLHEKRLPKSFWAKAVYTAIYLLNSLPAKAVKGKTPVEAWYGIKPSANHLKVFGSMCYNHVPDIKRTKLDQKANVGIFVGYATQSKSYRVYDVHSKKKDEVDGNKTANSNLNGRIADTDDDSPILKTKSLEEIYEQCSFIVDEPSNYAEASKHEEWRNAMQEELTAIEKNGIPLNVWGPKFFASMGSSWGKFICLDDSTSQRRRFDIARFLISTPVMNSISVMRQIKIDGSVYKLKFTEEEFTNSFFSLKQDFIPHFSSDSEEQETWSMDSEKEDSASKGAGEEEQGKDGAAENEEDDDDVAYSKGESYDSDLRIGYAKSKSDIEMENSRERKAALPCSEDEQQQEDKGEPSGQDRASASEQVHICMQRSKEGVIQRKKKIRLCSSVYLKARKTGEGIQSGKRRERQKMKVEKGQGEPNFMVSPGGEVVGESNLKLSKDDDSLKCNASFYKSLIESLLYLTTTRLDLMFAASLLSRYMTSPSQTHFSAAKRALRYVNGTVDYGIMYKSASDGSLQGYVDSDWVGCPNDSKSTTGYVFSFGSGMFCWNSSKQEPVAQSMAEAEYIDVGATSNHAIWLRKILNDIGQPQVLPCVIQIDNKLAIAIAKNLVQHGRTKHIHVKYHVIRQYVKEKKIKLLHYDSEVQAVDILTTSLPKSRFETLRSMLGLTKKPLKEEC</sequence>
<evidence type="ECO:0000313" key="4">
    <source>
        <dbReference type="Proteomes" id="UP001054252"/>
    </source>
</evidence>
<feature type="domain" description="Integrase catalytic" evidence="2">
    <location>
        <begin position="155"/>
        <end position="315"/>
    </location>
</feature>
<dbReference type="Pfam" id="PF25597">
    <property type="entry name" value="SH3_retrovirus"/>
    <property type="match status" value="1"/>
</dbReference>
<keyword evidence="4" id="KW-1185">Reference proteome</keyword>
<dbReference type="SUPFAM" id="SSF53098">
    <property type="entry name" value="Ribonuclease H-like"/>
    <property type="match status" value="1"/>
</dbReference>
<dbReference type="Proteomes" id="UP001054252">
    <property type="component" value="Unassembled WGS sequence"/>
</dbReference>
<reference evidence="3 4" key="1">
    <citation type="journal article" date="2021" name="Commun. Biol.">
        <title>The genome of Shorea leprosula (Dipterocarpaceae) highlights the ecological relevance of drought in aseasonal tropical rainforests.</title>
        <authorList>
            <person name="Ng K.K.S."/>
            <person name="Kobayashi M.J."/>
            <person name="Fawcett J.A."/>
            <person name="Hatakeyama M."/>
            <person name="Paape T."/>
            <person name="Ng C.H."/>
            <person name="Ang C.C."/>
            <person name="Tnah L.H."/>
            <person name="Lee C.T."/>
            <person name="Nishiyama T."/>
            <person name="Sese J."/>
            <person name="O'Brien M.J."/>
            <person name="Copetti D."/>
            <person name="Mohd Noor M.I."/>
            <person name="Ong R.C."/>
            <person name="Putra M."/>
            <person name="Sireger I.Z."/>
            <person name="Indrioko S."/>
            <person name="Kosugi Y."/>
            <person name="Izuno A."/>
            <person name="Isagi Y."/>
            <person name="Lee S.L."/>
            <person name="Shimizu K.K."/>
        </authorList>
    </citation>
    <scope>NUCLEOTIDE SEQUENCE [LARGE SCALE GENOMIC DNA]</scope>
    <source>
        <strain evidence="3">214</strain>
    </source>
</reference>
<feature type="region of interest" description="Disordered" evidence="1">
    <location>
        <begin position="667"/>
        <end position="696"/>
    </location>
</feature>